<dbReference type="RefSeq" id="WP_003572931.1">
    <property type="nucleotide sequence ID" value="NZ_BAYM01000096.1"/>
</dbReference>
<evidence type="ECO:0000313" key="2">
    <source>
        <dbReference type="EMBL" id="GAN37111.1"/>
    </source>
</evidence>
<proteinExistence type="predicted"/>
<accession>A0A0C9PQ25</accession>
<gene>
    <name evidence="2" type="ORF">LC0644_1700</name>
</gene>
<evidence type="ECO:0000313" key="3">
    <source>
        <dbReference type="Proteomes" id="UP000032552"/>
    </source>
</evidence>
<organism evidence="2 3">
    <name type="scientific">Lacticaseibacillus paracasei NRIC 0644</name>
    <dbReference type="NCBI Taxonomy" id="1435038"/>
    <lineage>
        <taxon>Bacteria</taxon>
        <taxon>Bacillati</taxon>
        <taxon>Bacillota</taxon>
        <taxon>Bacilli</taxon>
        <taxon>Lactobacillales</taxon>
        <taxon>Lactobacillaceae</taxon>
        <taxon>Lacticaseibacillus</taxon>
    </lineage>
</organism>
<feature type="region of interest" description="Disordered" evidence="1">
    <location>
        <begin position="15"/>
        <end position="86"/>
    </location>
</feature>
<reference evidence="3" key="1">
    <citation type="submission" date="2014-05" db="EMBL/GenBank/DDBJ databases">
        <title>Whole genome sequencing of Lactobacillus casei NRIC0644.</title>
        <authorList>
            <person name="Atarashi H."/>
            <person name="Yoshida Y."/>
            <person name="Fujimura S."/>
            <person name="Tanaka N."/>
            <person name="Shiwa Y."/>
            <person name="Yoshikawa H."/>
            <person name="Okada S."/>
            <person name="Nakagawa J."/>
        </authorList>
    </citation>
    <scope>NUCLEOTIDE SEQUENCE [LARGE SCALE GENOMIC DNA]</scope>
    <source>
        <strain evidence="3">NRIC0644</strain>
    </source>
</reference>
<dbReference type="EMBL" id="BAYM01000096">
    <property type="protein sequence ID" value="GAN37111.1"/>
    <property type="molecule type" value="Genomic_DNA"/>
</dbReference>
<sequence>MSITFLAIAASLLTAGNPQPAKPSTSAVPISTSQVQPLAAPTPDSWQAAITPHHATPVHEEPASLPEQNLDQKVKTSRVKPSRYSK</sequence>
<dbReference type="AlphaFoldDB" id="A0A0C9PQ25"/>
<name>A0A0C9PQ25_LACPA</name>
<dbReference type="Proteomes" id="UP000032552">
    <property type="component" value="Unassembled WGS sequence"/>
</dbReference>
<feature type="compositionally biased region" description="Polar residues" evidence="1">
    <location>
        <begin position="15"/>
        <end position="36"/>
    </location>
</feature>
<feature type="compositionally biased region" description="Basic residues" evidence="1">
    <location>
        <begin position="75"/>
        <end position="86"/>
    </location>
</feature>
<comment type="caution">
    <text evidence="2">The sequence shown here is derived from an EMBL/GenBank/DDBJ whole genome shotgun (WGS) entry which is preliminary data.</text>
</comment>
<protein>
    <submittedName>
        <fullName evidence="2">Uncharacterized protein</fullName>
    </submittedName>
</protein>
<evidence type="ECO:0000256" key="1">
    <source>
        <dbReference type="SAM" id="MobiDB-lite"/>
    </source>
</evidence>